<feature type="region of interest" description="Disordered" evidence="1">
    <location>
        <begin position="44"/>
        <end position="66"/>
    </location>
</feature>
<dbReference type="Proteomes" id="UP000324832">
    <property type="component" value="Unassembled WGS sequence"/>
</dbReference>
<dbReference type="EMBL" id="FZQP02006111">
    <property type="protein sequence ID" value="VVD02525.1"/>
    <property type="molecule type" value="Genomic_DNA"/>
</dbReference>
<feature type="non-terminal residue" evidence="2">
    <location>
        <position position="66"/>
    </location>
</feature>
<gene>
    <name evidence="2" type="ORF">LSINAPIS_LOCUS12723</name>
</gene>
<reference evidence="2 3" key="1">
    <citation type="submission" date="2017-07" db="EMBL/GenBank/DDBJ databases">
        <authorList>
            <person name="Talla V."/>
            <person name="Backstrom N."/>
        </authorList>
    </citation>
    <scope>NUCLEOTIDE SEQUENCE [LARGE SCALE GENOMIC DNA]</scope>
</reference>
<organism evidence="2 3">
    <name type="scientific">Leptidea sinapis</name>
    <dbReference type="NCBI Taxonomy" id="189913"/>
    <lineage>
        <taxon>Eukaryota</taxon>
        <taxon>Metazoa</taxon>
        <taxon>Ecdysozoa</taxon>
        <taxon>Arthropoda</taxon>
        <taxon>Hexapoda</taxon>
        <taxon>Insecta</taxon>
        <taxon>Pterygota</taxon>
        <taxon>Neoptera</taxon>
        <taxon>Endopterygota</taxon>
        <taxon>Lepidoptera</taxon>
        <taxon>Glossata</taxon>
        <taxon>Ditrysia</taxon>
        <taxon>Papilionoidea</taxon>
        <taxon>Pieridae</taxon>
        <taxon>Dismorphiinae</taxon>
        <taxon>Leptidea</taxon>
    </lineage>
</organism>
<evidence type="ECO:0000256" key="1">
    <source>
        <dbReference type="SAM" id="MobiDB-lite"/>
    </source>
</evidence>
<name>A0A5E4QWE4_9NEOP</name>
<proteinExistence type="predicted"/>
<accession>A0A5E4QWE4</accession>
<evidence type="ECO:0000313" key="3">
    <source>
        <dbReference type="Proteomes" id="UP000324832"/>
    </source>
</evidence>
<protein>
    <submittedName>
        <fullName evidence="2">Uncharacterized protein</fullName>
    </submittedName>
</protein>
<evidence type="ECO:0000313" key="2">
    <source>
        <dbReference type="EMBL" id="VVD02525.1"/>
    </source>
</evidence>
<sequence length="66" mass="7502">MTMVVPTSLQGTSVYNLSIHHLVGVCVMDIKMDQNEQIIKQECKEDSSDVKLESNVELDHMEQESH</sequence>
<dbReference type="AlphaFoldDB" id="A0A5E4QWE4"/>
<keyword evidence="3" id="KW-1185">Reference proteome</keyword>